<dbReference type="OrthoDB" id="4023585at2759"/>
<evidence type="ECO:0000313" key="2">
    <source>
        <dbReference type="EMBL" id="PNS17243.1"/>
    </source>
</evidence>
<sequence>MLLSTRATRFVPTLARARPFSLSVRQQKSATETAKDTLKTVDRAISDNLVKGIDKTAEAAEAAKANLNSTTGSAQGKASEVAGQAKGKAQEMQGQAKSAMDGNSGSAKGKAEELKGEAKGKAEEIKGTVKGKVEEVKGKMS</sequence>
<evidence type="ECO:0000313" key="3">
    <source>
        <dbReference type="Proteomes" id="UP000243797"/>
    </source>
</evidence>
<keyword evidence="3" id="KW-1185">Reference proteome</keyword>
<feature type="compositionally biased region" description="Polar residues" evidence="1">
    <location>
        <begin position="92"/>
        <end position="106"/>
    </location>
</feature>
<dbReference type="InParanoid" id="A0A2K1QQV4"/>
<dbReference type="Gene3D" id="1.20.120.20">
    <property type="entry name" value="Apolipoprotein"/>
    <property type="match status" value="1"/>
</dbReference>
<accession>A0A2K1QQV4</accession>
<dbReference type="EMBL" id="NKHZ01000051">
    <property type="protein sequence ID" value="PNS17243.1"/>
    <property type="molecule type" value="Genomic_DNA"/>
</dbReference>
<gene>
    <name evidence="2" type="ORF">CAC42_6926</name>
</gene>
<reference evidence="2 3" key="1">
    <citation type="submission" date="2017-06" db="EMBL/GenBank/DDBJ databases">
        <title>Draft genome sequence of a variant of Elsinoe murrayae.</title>
        <authorList>
            <person name="Cheng Q."/>
        </authorList>
    </citation>
    <scope>NUCLEOTIDE SEQUENCE [LARGE SCALE GENOMIC DNA]</scope>
    <source>
        <strain evidence="2 3">CQ-2017a</strain>
    </source>
</reference>
<evidence type="ECO:0000256" key="1">
    <source>
        <dbReference type="SAM" id="MobiDB-lite"/>
    </source>
</evidence>
<proteinExistence type="predicted"/>
<dbReference type="AlphaFoldDB" id="A0A2K1QQV4"/>
<dbReference type="STRING" id="2082308.A0A2K1QQV4"/>
<organism evidence="2 3">
    <name type="scientific">Sphaceloma murrayae</name>
    <dbReference type="NCBI Taxonomy" id="2082308"/>
    <lineage>
        <taxon>Eukaryota</taxon>
        <taxon>Fungi</taxon>
        <taxon>Dikarya</taxon>
        <taxon>Ascomycota</taxon>
        <taxon>Pezizomycotina</taxon>
        <taxon>Dothideomycetes</taxon>
        <taxon>Dothideomycetidae</taxon>
        <taxon>Myriangiales</taxon>
        <taxon>Elsinoaceae</taxon>
        <taxon>Sphaceloma</taxon>
    </lineage>
</organism>
<feature type="compositionally biased region" description="Basic and acidic residues" evidence="1">
    <location>
        <begin position="109"/>
        <end position="141"/>
    </location>
</feature>
<feature type="region of interest" description="Disordered" evidence="1">
    <location>
        <begin position="68"/>
        <end position="141"/>
    </location>
</feature>
<dbReference type="Proteomes" id="UP000243797">
    <property type="component" value="Unassembled WGS sequence"/>
</dbReference>
<name>A0A2K1QQV4_9PEZI</name>
<comment type="caution">
    <text evidence="2">The sequence shown here is derived from an EMBL/GenBank/DDBJ whole genome shotgun (WGS) entry which is preliminary data.</text>
</comment>
<protein>
    <submittedName>
        <fullName evidence="2">Uncharacterized protein</fullName>
    </submittedName>
</protein>